<proteinExistence type="inferred from homology"/>
<dbReference type="SUPFAM" id="SSF54001">
    <property type="entry name" value="Cysteine proteinases"/>
    <property type="match status" value="1"/>
</dbReference>
<dbReference type="EC" id="3.4.19.12" evidence="3"/>
<sequence>METSNLVTASLVVTTILIITPFFVTPKTKDSKRKKKNNLNKEIEIKTYTFGLINQGNNICFLNSVLQSLASLKGLRKYLEKKVESNLSDTKRPVSFALHATLERLNEPLTKQQSFIATDVVLALQANARRLINRQQQDAHELFQLLIQSLGAEEDYDRRPKSLLDLEIIKKLASKDEKITHFVSDRNPLRGLTACRVSCMKCGYCGPIRHITFDNISIPLPSGLPSVPLDVLLKTYAGTDFIDEYNCPHCSLVETLATIENALENAKWTPNDKENELKLEDDRQVIKKALATDVDTDISSQLQLTKLAHVKSTASKHTMFAKLPDVFAIHFSRSIYYQSGWTLKNPCKVKFSDSIDMMKYISGGYLANMPSEPMSSPPSPILSSPMSSPILAGIGASSRRSDIPCEGGNIYTLKSVVVHQGDHRSGHFVTYRRKEDSDIWWRLSDEYVEEVKLKQVLNEEAYMLFYEKAQ</sequence>
<dbReference type="GO" id="GO:0005829">
    <property type="term" value="C:cytosol"/>
    <property type="evidence" value="ECO:0007669"/>
    <property type="project" value="TreeGrafter"/>
</dbReference>
<feature type="domain" description="USP" evidence="9">
    <location>
        <begin position="50"/>
        <end position="469"/>
    </location>
</feature>
<evidence type="ECO:0000256" key="3">
    <source>
        <dbReference type="ARBA" id="ARBA00012759"/>
    </source>
</evidence>
<evidence type="ECO:0000256" key="1">
    <source>
        <dbReference type="ARBA" id="ARBA00000707"/>
    </source>
</evidence>
<evidence type="ECO:0000256" key="8">
    <source>
        <dbReference type="SAM" id="Phobius"/>
    </source>
</evidence>
<keyword evidence="5" id="KW-0833">Ubl conjugation pathway</keyword>
<evidence type="ECO:0000313" key="11">
    <source>
        <dbReference type="Proteomes" id="UP000789570"/>
    </source>
</evidence>
<evidence type="ECO:0000259" key="9">
    <source>
        <dbReference type="PROSITE" id="PS50235"/>
    </source>
</evidence>
<dbReference type="GO" id="GO:0016579">
    <property type="term" value="P:protein deubiquitination"/>
    <property type="evidence" value="ECO:0007669"/>
    <property type="project" value="InterPro"/>
</dbReference>
<accession>A0A9N9B8X9</accession>
<protein>
    <recommendedName>
        <fullName evidence="3">ubiquitinyl hydrolase 1</fullName>
        <ecNumber evidence="3">3.4.19.12</ecNumber>
    </recommendedName>
</protein>
<dbReference type="AlphaFoldDB" id="A0A9N9B8X9"/>
<dbReference type="OrthoDB" id="2020758at2759"/>
<dbReference type="InterPro" id="IPR050164">
    <property type="entry name" value="Peptidase_C19"/>
</dbReference>
<dbReference type="PROSITE" id="PS00973">
    <property type="entry name" value="USP_2"/>
    <property type="match status" value="1"/>
</dbReference>
<gene>
    <name evidence="10" type="ORF">FCALED_LOCUS6429</name>
</gene>
<keyword evidence="4" id="KW-0645">Protease</keyword>
<evidence type="ECO:0000256" key="7">
    <source>
        <dbReference type="ARBA" id="ARBA00022807"/>
    </source>
</evidence>
<dbReference type="CDD" id="cd02662">
    <property type="entry name" value="Peptidase_C19F"/>
    <property type="match status" value="1"/>
</dbReference>
<dbReference type="PROSITE" id="PS50235">
    <property type="entry name" value="USP_3"/>
    <property type="match status" value="1"/>
</dbReference>
<keyword evidence="11" id="KW-1185">Reference proteome</keyword>
<comment type="catalytic activity">
    <reaction evidence="1">
        <text>Thiol-dependent hydrolysis of ester, thioester, amide, peptide and isopeptide bonds formed by the C-terminal Gly of ubiquitin (a 76-residue protein attached to proteins as an intracellular targeting signal).</text>
        <dbReference type="EC" id="3.4.19.12"/>
    </reaction>
</comment>
<keyword evidence="8" id="KW-0472">Membrane</keyword>
<evidence type="ECO:0000256" key="6">
    <source>
        <dbReference type="ARBA" id="ARBA00022801"/>
    </source>
</evidence>
<evidence type="ECO:0000256" key="2">
    <source>
        <dbReference type="ARBA" id="ARBA00009085"/>
    </source>
</evidence>
<organism evidence="10 11">
    <name type="scientific">Funneliformis caledonium</name>
    <dbReference type="NCBI Taxonomy" id="1117310"/>
    <lineage>
        <taxon>Eukaryota</taxon>
        <taxon>Fungi</taxon>
        <taxon>Fungi incertae sedis</taxon>
        <taxon>Mucoromycota</taxon>
        <taxon>Glomeromycotina</taxon>
        <taxon>Glomeromycetes</taxon>
        <taxon>Glomerales</taxon>
        <taxon>Glomeraceae</taxon>
        <taxon>Funneliformis</taxon>
    </lineage>
</organism>
<reference evidence="10" key="1">
    <citation type="submission" date="2021-06" db="EMBL/GenBank/DDBJ databases">
        <authorList>
            <person name="Kallberg Y."/>
            <person name="Tangrot J."/>
            <person name="Rosling A."/>
        </authorList>
    </citation>
    <scope>NUCLEOTIDE SEQUENCE</scope>
    <source>
        <strain evidence="10">UK204</strain>
    </source>
</reference>
<dbReference type="GO" id="GO:0005634">
    <property type="term" value="C:nucleus"/>
    <property type="evidence" value="ECO:0007669"/>
    <property type="project" value="TreeGrafter"/>
</dbReference>
<dbReference type="GO" id="GO:0006508">
    <property type="term" value="P:proteolysis"/>
    <property type="evidence" value="ECO:0007669"/>
    <property type="project" value="UniProtKB-KW"/>
</dbReference>
<name>A0A9N9B8X9_9GLOM</name>
<keyword evidence="8" id="KW-0812">Transmembrane</keyword>
<comment type="caution">
    <text evidence="10">The sequence shown here is derived from an EMBL/GenBank/DDBJ whole genome shotgun (WGS) entry which is preliminary data.</text>
</comment>
<keyword evidence="7" id="KW-0788">Thiol protease</keyword>
<dbReference type="InterPro" id="IPR038765">
    <property type="entry name" value="Papain-like_cys_pep_sf"/>
</dbReference>
<evidence type="ECO:0000313" key="10">
    <source>
        <dbReference type="EMBL" id="CAG8557507.1"/>
    </source>
</evidence>
<dbReference type="InterPro" id="IPR018200">
    <property type="entry name" value="USP_CS"/>
</dbReference>
<dbReference type="GO" id="GO:0004843">
    <property type="term" value="F:cysteine-type deubiquitinase activity"/>
    <property type="evidence" value="ECO:0007669"/>
    <property type="project" value="UniProtKB-EC"/>
</dbReference>
<dbReference type="InterPro" id="IPR001394">
    <property type="entry name" value="Peptidase_C19_UCH"/>
</dbReference>
<dbReference type="Proteomes" id="UP000789570">
    <property type="component" value="Unassembled WGS sequence"/>
</dbReference>
<evidence type="ECO:0000256" key="4">
    <source>
        <dbReference type="ARBA" id="ARBA00022670"/>
    </source>
</evidence>
<keyword evidence="6" id="KW-0378">Hydrolase</keyword>
<keyword evidence="8" id="KW-1133">Transmembrane helix</keyword>
<evidence type="ECO:0000256" key="5">
    <source>
        <dbReference type="ARBA" id="ARBA00022786"/>
    </source>
</evidence>
<dbReference type="InterPro" id="IPR028889">
    <property type="entry name" value="USP"/>
</dbReference>
<dbReference type="PANTHER" id="PTHR24006">
    <property type="entry name" value="UBIQUITIN CARBOXYL-TERMINAL HYDROLASE"/>
    <property type="match status" value="1"/>
</dbReference>
<dbReference type="PANTHER" id="PTHR24006:SF888">
    <property type="entry name" value="UBIQUITIN CARBOXYL-TERMINAL HYDROLASE 30"/>
    <property type="match status" value="1"/>
</dbReference>
<dbReference type="EMBL" id="CAJVPQ010001536">
    <property type="protein sequence ID" value="CAG8557507.1"/>
    <property type="molecule type" value="Genomic_DNA"/>
</dbReference>
<comment type="similarity">
    <text evidence="2">Belongs to the peptidase C19 family.</text>
</comment>
<dbReference type="Pfam" id="PF00443">
    <property type="entry name" value="UCH"/>
    <property type="match status" value="1"/>
</dbReference>
<feature type="transmembrane region" description="Helical" evidence="8">
    <location>
        <begin position="6"/>
        <end position="25"/>
    </location>
</feature>
<dbReference type="Gene3D" id="3.90.70.10">
    <property type="entry name" value="Cysteine proteinases"/>
    <property type="match status" value="1"/>
</dbReference>